<proteinExistence type="predicted"/>
<evidence type="ECO:0000313" key="2">
    <source>
        <dbReference type="Proteomes" id="UP001225034"/>
    </source>
</evidence>
<dbReference type="EMBL" id="JAUSUA010000005">
    <property type="protein sequence ID" value="MDQ0208401.1"/>
    <property type="molecule type" value="Genomic_DNA"/>
</dbReference>
<reference evidence="1 2" key="1">
    <citation type="submission" date="2023-07" db="EMBL/GenBank/DDBJ databases">
        <title>Genomic Encyclopedia of Type Strains, Phase IV (KMG-IV): sequencing the most valuable type-strain genomes for metagenomic binning, comparative biology and taxonomic classification.</title>
        <authorList>
            <person name="Goeker M."/>
        </authorList>
    </citation>
    <scope>NUCLEOTIDE SEQUENCE [LARGE SCALE GENOMIC DNA]</scope>
    <source>
        <strain evidence="1 2">DSM 19154</strain>
    </source>
</reference>
<gene>
    <name evidence="1" type="ORF">J2S05_003212</name>
</gene>
<name>A0ABT9YKJ9_9BACI</name>
<accession>A0ABT9YKJ9</accession>
<evidence type="ECO:0000313" key="1">
    <source>
        <dbReference type="EMBL" id="MDQ0208401.1"/>
    </source>
</evidence>
<comment type="caution">
    <text evidence="1">The sequence shown here is derived from an EMBL/GenBank/DDBJ whole genome shotgun (WGS) entry which is preliminary data.</text>
</comment>
<keyword evidence="2" id="KW-1185">Reference proteome</keyword>
<sequence length="161" mass="18660">MKHLLFWFLFVLVLSGCESSSQDSLPKQKPNDFAFSLKYGVRMGNELNTFDHTYTKDLINDGSATTIMELSDEELDAIYELFQSADLFHLPTEIGSLCSQPYEKYDLTMIADGEEHNIEWNTSCDTEKLNKWNDTMNHLHNKIIYPRDEYQELPETNGGYL</sequence>
<dbReference type="RefSeq" id="WP_306984437.1">
    <property type="nucleotide sequence ID" value="NZ_JAUSUA010000005.1"/>
</dbReference>
<organism evidence="1 2">
    <name type="scientific">Alkalicoccobacillus murimartini</name>
    <dbReference type="NCBI Taxonomy" id="171685"/>
    <lineage>
        <taxon>Bacteria</taxon>
        <taxon>Bacillati</taxon>
        <taxon>Bacillota</taxon>
        <taxon>Bacilli</taxon>
        <taxon>Bacillales</taxon>
        <taxon>Bacillaceae</taxon>
        <taxon>Alkalicoccobacillus</taxon>
    </lineage>
</organism>
<dbReference type="Proteomes" id="UP001225034">
    <property type="component" value="Unassembled WGS sequence"/>
</dbReference>
<dbReference type="PROSITE" id="PS51257">
    <property type="entry name" value="PROKAR_LIPOPROTEIN"/>
    <property type="match status" value="1"/>
</dbReference>
<protein>
    <submittedName>
        <fullName evidence="1">ABC-type multidrug transport system fused ATPase/permease subunit</fullName>
    </submittedName>
</protein>